<accession>A0A4Q5HFH1</accession>
<feature type="signal peptide" evidence="2">
    <location>
        <begin position="1"/>
        <end position="22"/>
    </location>
</feature>
<gene>
    <name evidence="3" type="ORF">EAJ06_08270</name>
</gene>
<proteinExistence type="predicted"/>
<evidence type="ECO:0000313" key="3">
    <source>
        <dbReference type="EMBL" id="RYT81056.1"/>
    </source>
</evidence>
<feature type="region of interest" description="Disordered" evidence="1">
    <location>
        <begin position="100"/>
        <end position="128"/>
    </location>
</feature>
<evidence type="ECO:0000256" key="2">
    <source>
        <dbReference type="SAM" id="SignalP"/>
    </source>
</evidence>
<name>A0A4Q5HFH1_9BACE</name>
<keyword evidence="4" id="KW-1185">Reference proteome</keyword>
<evidence type="ECO:0000313" key="4">
    <source>
        <dbReference type="Proteomes" id="UP000291191"/>
    </source>
</evidence>
<protein>
    <submittedName>
        <fullName evidence="3">DUF4906 domain-containing protein</fullName>
    </submittedName>
</protein>
<reference evidence="3 4" key="1">
    <citation type="journal article" date="2019" name="Science, e1252229">
        <title>Invertible promoters mediate bacterial phase variation, antibiotic resistance, and host adaptation in the gut.</title>
        <authorList>
            <person name="Jiang X."/>
            <person name="Hall A.B."/>
            <person name="Arthur T.D."/>
            <person name="Plichta D.R."/>
            <person name="Covington C.T."/>
            <person name="Poyet M."/>
            <person name="Crothers J."/>
            <person name="Moses P.L."/>
            <person name="Tolonen A.C."/>
            <person name="Vlamakis H."/>
            <person name="Alm E.J."/>
            <person name="Xavier R.J."/>
        </authorList>
    </citation>
    <scope>NUCLEOTIDE SEQUENCE [LARGE SCALE GENOMIC DNA]</scope>
    <source>
        <strain evidence="4">bf_0095</strain>
    </source>
</reference>
<dbReference type="OrthoDB" id="1005186at2"/>
<feature type="chain" id="PRO_5020880120" evidence="2">
    <location>
        <begin position="23"/>
        <end position="1049"/>
    </location>
</feature>
<organism evidence="3 4">
    <name type="scientific">Bacteroides intestinalis</name>
    <dbReference type="NCBI Taxonomy" id="329854"/>
    <lineage>
        <taxon>Bacteria</taxon>
        <taxon>Pseudomonadati</taxon>
        <taxon>Bacteroidota</taxon>
        <taxon>Bacteroidia</taxon>
        <taxon>Bacteroidales</taxon>
        <taxon>Bacteroidaceae</taxon>
        <taxon>Bacteroides</taxon>
    </lineage>
</organism>
<keyword evidence="2" id="KW-0732">Signal</keyword>
<dbReference type="AlphaFoldDB" id="A0A4Q5HFH1"/>
<evidence type="ECO:0000256" key="1">
    <source>
        <dbReference type="SAM" id="MobiDB-lite"/>
    </source>
</evidence>
<dbReference type="EMBL" id="RCXO01000008">
    <property type="protein sequence ID" value="RYT81056.1"/>
    <property type="molecule type" value="Genomic_DNA"/>
</dbReference>
<comment type="caution">
    <text evidence="3">The sequence shown here is derived from an EMBL/GenBank/DDBJ whole genome shotgun (WGS) entry which is preliminary data.</text>
</comment>
<dbReference type="Proteomes" id="UP000291191">
    <property type="component" value="Unassembled WGS sequence"/>
</dbReference>
<dbReference type="RefSeq" id="WP_130069913.1">
    <property type="nucleotide sequence ID" value="NZ_JADMUC010000004.1"/>
</dbReference>
<sequence>MKHNFLTYIFLCVLLLCTASCKDELLYGGGIIGEGESVISGTVKFKPLMPALNGSTRTPGDAIKDINSLCVLLYDVEGKLVKKYPLIEAKAGSIPKEGEYVLSEEERTDHKTESIGGENKDLPPAESKTPHADFKLTVPFGYYYIYAVANMDDLSEYEEAIKTKEGLKSISLKWNVANIAANKQMFGFFSEASTEADAPLLTINKGGMVLHAWIRRAASKITIAYDGSKLEEGIFVYLKSVTIRDIPSVCLLGDTNIIQKVEDLVTVGESIDYAKGATEYNEFWKARITKGKPYYYSGCEVALTKDEYEKKGGKKAAHAEDLTSLFFYENMQGNGKDKRQDKEGDGVLDAPGFEDDETYSLKDDKPYGTYIEVEGYYHSIHPERPGSGKIKFRFMLGKDVETDYNAERNHHYKLTLVFNRFANDADWHIEYKEEVPSIQAPVPYYISYLYNHSATMPVKVNVREGYRLKSFEAKIDSNAWAPYKPDPALEYFKQMDPDATPTAQKNVWNGFLSLRKTKMTVIEETDNSGKKWTNQTYYEEHQRGSRVYYKDGELNTVDNIATDGTYTMKYDQDKNVYIFNLPIYTRAKQMIPVTGYTGNNPYVAYQRKAVIKFTAVMEKVGDPNDTETVEGKSTVIQVRRVVNPKGVWREYNSTTPFHVVLKRLPKESSDSFETFTSEGAWKAYVVRGPKNFVTLDGGSDTIKGSTGTPIDFTIGFNGEIKETESRCAIVRVEYHNYSCVHLIFVRQGKAPMALISNGRKWHACNMRTQNKEGQCPLDEGSLFRFGNWKEPLDAVNNSFNNFNSEGWKEYVIAGDINNKKKWIDIAADTYQGNFESGTVDGKTVVVASLQDYEVLWNNDDIEQAYGVLYGNEATETLSKTEEVYGYIYSKHQKKGDTGAGYGMRGTFVYNTSEDDTYGGRNLFFPIGVAGHGHRKHRDRKDSWESAVLRYAAGRTEAMPASEAKDRPLLFDLYRRPGAIYWLDKNANLTRNGTVYKDVIAWDFNYFTLDFNYMPANNVFKKELGEPDEPDAKSRTNHSDACFIRCVEDP</sequence>